<dbReference type="AlphaFoldDB" id="A0A9J6QQ66"/>
<comment type="caution">
    <text evidence="1">The sequence shown here is derived from an EMBL/GenBank/DDBJ whole genome shotgun (WGS) entry which is preliminary data.</text>
</comment>
<accession>A0A9J6QQ66</accession>
<name>A0A9J6QQ66_9FIRM</name>
<sequence length="86" mass="10421">MEMAKCERCGKENSVFKGWEYRVLGNRLCWSCRREKEREDEKRTILTEKDYKPFNTDDGYYCPYCGEFIEISDDYDMYDDGEHETV</sequence>
<dbReference type="EMBL" id="JAOSHN010000003">
    <property type="protein sequence ID" value="MCU7378146.1"/>
    <property type="molecule type" value="Genomic_DNA"/>
</dbReference>
<reference evidence="1" key="1">
    <citation type="submission" date="2022-09" db="EMBL/GenBank/DDBJ databases">
        <title>Culturomic study of gut microbiota in children with autism spectrum disorder.</title>
        <authorList>
            <person name="Efimov B.A."/>
            <person name="Chaplin A.V."/>
            <person name="Sokolova S.R."/>
            <person name="Pikina A.P."/>
            <person name="Korzhanova M."/>
            <person name="Belova V."/>
            <person name="Korostin D."/>
        </authorList>
    </citation>
    <scope>NUCLEOTIDE SEQUENCE</scope>
    <source>
        <strain evidence="1">ASD5510</strain>
    </source>
</reference>
<dbReference type="Proteomes" id="UP001065549">
    <property type="component" value="Unassembled WGS sequence"/>
</dbReference>
<evidence type="ECO:0000313" key="1">
    <source>
        <dbReference type="EMBL" id="MCU7378146.1"/>
    </source>
</evidence>
<keyword evidence="2" id="KW-1185">Reference proteome</keyword>
<protein>
    <submittedName>
        <fullName evidence="1">Uncharacterized protein</fullName>
    </submittedName>
</protein>
<organism evidence="1 2">
    <name type="scientific">Hominibacterium faecale</name>
    <dbReference type="NCBI Taxonomy" id="2839743"/>
    <lineage>
        <taxon>Bacteria</taxon>
        <taxon>Bacillati</taxon>
        <taxon>Bacillota</taxon>
        <taxon>Clostridia</taxon>
        <taxon>Peptostreptococcales</taxon>
        <taxon>Anaerovoracaceae</taxon>
        <taxon>Hominibacterium</taxon>
    </lineage>
</organism>
<dbReference type="RefSeq" id="WP_148399161.1">
    <property type="nucleotide sequence ID" value="NZ_JAOSHN010000003.1"/>
</dbReference>
<gene>
    <name evidence="1" type="ORF">OBO34_07235</name>
</gene>
<evidence type="ECO:0000313" key="2">
    <source>
        <dbReference type="Proteomes" id="UP001065549"/>
    </source>
</evidence>
<proteinExistence type="predicted"/>